<evidence type="ECO:0000256" key="3">
    <source>
        <dbReference type="ARBA" id="ARBA00022833"/>
    </source>
</evidence>
<dbReference type="PRINTS" id="PR00068">
    <property type="entry name" value="CUZNDISMTASE"/>
</dbReference>
<evidence type="ECO:0000256" key="4">
    <source>
        <dbReference type="ARBA" id="ARBA00022862"/>
    </source>
</evidence>
<evidence type="ECO:0000256" key="5">
    <source>
        <dbReference type="ARBA" id="ARBA00023002"/>
    </source>
</evidence>
<evidence type="ECO:0000256" key="2">
    <source>
        <dbReference type="ARBA" id="ARBA00022723"/>
    </source>
</evidence>
<proteinExistence type="inferred from homology"/>
<evidence type="ECO:0000256" key="1">
    <source>
        <dbReference type="ARBA" id="ARBA00010457"/>
    </source>
</evidence>
<keyword evidence="5 9" id="KW-0560">Oxidoreductase</keyword>
<dbReference type="EMBL" id="GIBP01009965">
    <property type="protein sequence ID" value="NDV38934.1"/>
    <property type="molecule type" value="Transcribed_RNA"/>
</dbReference>
<keyword evidence="2 9" id="KW-0479">Metal-binding</keyword>
<keyword evidence="4" id="KW-0049">Antioxidant</keyword>
<dbReference type="FunFam" id="2.60.40.200:FF:000003">
    <property type="entry name" value="Superoxide dismutase [Cu-Zn], chloroplastic"/>
    <property type="match status" value="1"/>
</dbReference>
<comment type="similarity">
    <text evidence="1 9">Belongs to the Cu-Zn superoxide dismutase family.</text>
</comment>
<dbReference type="InterPro" id="IPR001424">
    <property type="entry name" value="SOD_Cu_Zn_dom"/>
</dbReference>
<dbReference type="GO" id="GO:0004784">
    <property type="term" value="F:superoxide dismutase activity"/>
    <property type="evidence" value="ECO:0007669"/>
    <property type="project" value="UniProtKB-EC"/>
</dbReference>
<dbReference type="InterPro" id="IPR018152">
    <property type="entry name" value="SOD_Cu/Zn_BS"/>
</dbReference>
<dbReference type="PANTHER" id="PTHR10003">
    <property type="entry name" value="SUPEROXIDE DISMUTASE CU-ZN -RELATED"/>
    <property type="match status" value="1"/>
</dbReference>
<comment type="function">
    <text evidence="9">Destroys radicals which are normally produced within the cells and which are toxic to biological systems.</text>
</comment>
<dbReference type="InterPro" id="IPR024134">
    <property type="entry name" value="SOD_Cu/Zn_/chaperone"/>
</dbReference>
<evidence type="ECO:0000256" key="8">
    <source>
        <dbReference type="ARBA" id="ARBA00049204"/>
    </source>
</evidence>
<evidence type="ECO:0000256" key="10">
    <source>
        <dbReference type="SAM" id="MobiDB-lite"/>
    </source>
</evidence>
<evidence type="ECO:0000256" key="7">
    <source>
        <dbReference type="ARBA" id="ARBA00023157"/>
    </source>
</evidence>
<accession>A0A6B2LPH7</accession>
<dbReference type="PROSITE" id="PS00332">
    <property type="entry name" value="SOD_CU_ZN_2"/>
    <property type="match status" value="1"/>
</dbReference>
<organism evidence="12">
    <name type="scientific">Arcella intermedia</name>
    <dbReference type="NCBI Taxonomy" id="1963864"/>
    <lineage>
        <taxon>Eukaryota</taxon>
        <taxon>Amoebozoa</taxon>
        <taxon>Tubulinea</taxon>
        <taxon>Elardia</taxon>
        <taxon>Arcellinida</taxon>
        <taxon>Sphaerothecina</taxon>
        <taxon>Arcellidae</taxon>
        <taxon>Arcella</taxon>
    </lineage>
</organism>
<feature type="domain" description="Superoxide dismutase copper/zinc binding" evidence="11">
    <location>
        <begin position="2"/>
        <end position="115"/>
    </location>
</feature>
<dbReference type="Gene3D" id="2.60.40.200">
    <property type="entry name" value="Superoxide dismutase, copper/zinc binding domain"/>
    <property type="match status" value="1"/>
</dbReference>
<sequence length="120" mass="12290">MSGLTPGKHGFHIHQWGDLREGCTTAGPHFNPFGKNHGGPSEGDRHVGDLGNVVAGADGKAELDVEDKQVSLFGENSVIGRAVVVHADEDDLGKGGHSDSLTTGHAGGRIACGIIGVGNF</sequence>
<evidence type="ECO:0000256" key="6">
    <source>
        <dbReference type="ARBA" id="ARBA00023008"/>
    </source>
</evidence>
<feature type="region of interest" description="Disordered" evidence="10">
    <location>
        <begin position="27"/>
        <end position="49"/>
    </location>
</feature>
<dbReference type="CDD" id="cd00305">
    <property type="entry name" value="Cu-Zn_Superoxide_Dismutase"/>
    <property type="match status" value="1"/>
</dbReference>
<evidence type="ECO:0000256" key="9">
    <source>
        <dbReference type="RuleBase" id="RU000393"/>
    </source>
</evidence>
<dbReference type="InterPro" id="IPR036423">
    <property type="entry name" value="SOD-like_Cu/Zn_dom_sf"/>
</dbReference>
<keyword evidence="6 9" id="KW-0186">Copper</keyword>
<protein>
    <recommendedName>
        <fullName evidence="9">Superoxide dismutase [Cu-Zn]</fullName>
        <ecNumber evidence="9">1.15.1.1</ecNumber>
    </recommendedName>
</protein>
<dbReference type="SUPFAM" id="SSF49329">
    <property type="entry name" value="Cu,Zn superoxide dismutase-like"/>
    <property type="match status" value="1"/>
</dbReference>
<dbReference type="Pfam" id="PF00080">
    <property type="entry name" value="Sod_Cu"/>
    <property type="match status" value="1"/>
</dbReference>
<evidence type="ECO:0000313" key="12">
    <source>
        <dbReference type="EMBL" id="NDV38934.1"/>
    </source>
</evidence>
<dbReference type="EC" id="1.15.1.1" evidence="9"/>
<comment type="cofactor">
    <cofactor evidence="9">
        <name>Zn(2+)</name>
        <dbReference type="ChEBI" id="CHEBI:29105"/>
    </cofactor>
    <text evidence="9">Binds 1 zinc ion per subunit.</text>
</comment>
<keyword evidence="7" id="KW-1015">Disulfide bond</keyword>
<name>A0A6B2LPH7_9EUKA</name>
<dbReference type="AlphaFoldDB" id="A0A6B2LPH7"/>
<comment type="cofactor">
    <cofactor evidence="9">
        <name>Cu cation</name>
        <dbReference type="ChEBI" id="CHEBI:23378"/>
    </cofactor>
    <text evidence="9">Binds 1 copper ion per subunit.</text>
</comment>
<dbReference type="GO" id="GO:0005507">
    <property type="term" value="F:copper ion binding"/>
    <property type="evidence" value="ECO:0007669"/>
    <property type="project" value="InterPro"/>
</dbReference>
<keyword evidence="3 9" id="KW-0862">Zinc</keyword>
<comment type="catalytic activity">
    <reaction evidence="8 9">
        <text>2 superoxide + 2 H(+) = H2O2 + O2</text>
        <dbReference type="Rhea" id="RHEA:20696"/>
        <dbReference type="ChEBI" id="CHEBI:15378"/>
        <dbReference type="ChEBI" id="CHEBI:15379"/>
        <dbReference type="ChEBI" id="CHEBI:16240"/>
        <dbReference type="ChEBI" id="CHEBI:18421"/>
        <dbReference type="EC" id="1.15.1.1"/>
    </reaction>
</comment>
<evidence type="ECO:0000259" key="11">
    <source>
        <dbReference type="Pfam" id="PF00080"/>
    </source>
</evidence>
<reference evidence="12" key="1">
    <citation type="journal article" date="2020" name="J. Eukaryot. Microbiol.">
        <title>De novo Sequencing, Assembly and Annotation of the Transcriptome for the Free-Living Testate Amoeba Arcella intermedia.</title>
        <authorList>
            <person name="Ribeiro G.M."/>
            <person name="Porfirio-Sousa A.L."/>
            <person name="Maurer-Alcala X.X."/>
            <person name="Katz L.A."/>
            <person name="Lahr D.J.G."/>
        </authorList>
    </citation>
    <scope>NUCLEOTIDE SEQUENCE</scope>
</reference>